<protein>
    <submittedName>
        <fullName evidence="5">Uncharacterized protein</fullName>
    </submittedName>
</protein>
<feature type="compositionally biased region" description="Pro residues" evidence="4">
    <location>
        <begin position="661"/>
        <end position="688"/>
    </location>
</feature>
<dbReference type="PROSITE" id="PS50012">
    <property type="entry name" value="RCC1_3"/>
    <property type="match status" value="4"/>
</dbReference>
<feature type="compositionally biased region" description="Basic residues" evidence="4">
    <location>
        <begin position="73"/>
        <end position="86"/>
    </location>
</feature>
<feature type="compositionally biased region" description="Basic and acidic residues" evidence="4">
    <location>
        <begin position="96"/>
        <end position="113"/>
    </location>
</feature>
<gene>
    <name evidence="5" type="ORF">PECAL_6P20970</name>
</gene>
<evidence type="ECO:0000256" key="4">
    <source>
        <dbReference type="SAM" id="MobiDB-lite"/>
    </source>
</evidence>
<dbReference type="PROSITE" id="PS00626">
    <property type="entry name" value="RCC1_2"/>
    <property type="match status" value="3"/>
</dbReference>
<keyword evidence="6" id="KW-1185">Reference proteome</keyword>
<feature type="coiled-coil region" evidence="3">
    <location>
        <begin position="7"/>
        <end position="41"/>
    </location>
</feature>
<feature type="compositionally biased region" description="Basic and acidic residues" evidence="4">
    <location>
        <begin position="639"/>
        <end position="660"/>
    </location>
</feature>
<feature type="region of interest" description="Disordered" evidence="4">
    <location>
        <begin position="50"/>
        <end position="143"/>
    </location>
</feature>
<proteinExistence type="predicted"/>
<evidence type="ECO:0000256" key="3">
    <source>
        <dbReference type="SAM" id="Coils"/>
    </source>
</evidence>
<dbReference type="SUPFAM" id="SSF50985">
    <property type="entry name" value="RCC1/BLIP-II"/>
    <property type="match status" value="1"/>
</dbReference>
<dbReference type="InterPro" id="IPR009091">
    <property type="entry name" value="RCC1/BLIP-II"/>
</dbReference>
<feature type="compositionally biased region" description="Low complexity" evidence="4">
    <location>
        <begin position="628"/>
        <end position="638"/>
    </location>
</feature>
<accession>A0A8J2T3B9</accession>
<feature type="repeat" description="RCC1" evidence="2">
    <location>
        <begin position="398"/>
        <end position="454"/>
    </location>
</feature>
<evidence type="ECO:0000313" key="6">
    <source>
        <dbReference type="Proteomes" id="UP000789595"/>
    </source>
</evidence>
<dbReference type="PANTHER" id="PTHR22870">
    <property type="entry name" value="REGULATOR OF CHROMOSOME CONDENSATION"/>
    <property type="match status" value="1"/>
</dbReference>
<dbReference type="PANTHER" id="PTHR22870:SF466">
    <property type="entry name" value="ANKYRIN REPEAT-CONTAINING PROTEIN"/>
    <property type="match status" value="1"/>
</dbReference>
<comment type="caution">
    <text evidence="5">The sequence shown here is derived from an EMBL/GenBank/DDBJ whole genome shotgun (WGS) entry which is preliminary data.</text>
</comment>
<dbReference type="EMBL" id="CAKKNE010000006">
    <property type="protein sequence ID" value="CAH0380439.1"/>
    <property type="molecule type" value="Genomic_DNA"/>
</dbReference>
<name>A0A8J2T3B9_9STRA</name>
<dbReference type="PRINTS" id="PR00633">
    <property type="entry name" value="RCCNDNSATION"/>
</dbReference>
<feature type="repeat" description="RCC1" evidence="2">
    <location>
        <begin position="255"/>
        <end position="306"/>
    </location>
</feature>
<feature type="repeat" description="RCC1" evidence="2">
    <location>
        <begin position="455"/>
        <end position="509"/>
    </location>
</feature>
<dbReference type="OrthoDB" id="10256179at2759"/>
<dbReference type="Gene3D" id="2.130.10.30">
    <property type="entry name" value="Regulator of chromosome condensation 1/beta-lactamase-inhibitor protein II"/>
    <property type="match status" value="2"/>
</dbReference>
<feature type="region of interest" description="Disordered" evidence="4">
    <location>
        <begin position="325"/>
        <end position="350"/>
    </location>
</feature>
<dbReference type="Pfam" id="PF00415">
    <property type="entry name" value="RCC1"/>
    <property type="match status" value="4"/>
</dbReference>
<feature type="region of interest" description="Disordered" evidence="4">
    <location>
        <begin position="618"/>
        <end position="710"/>
    </location>
</feature>
<feature type="repeat" description="RCC1" evidence="2">
    <location>
        <begin position="312"/>
        <end position="387"/>
    </location>
</feature>
<keyword evidence="1" id="KW-0677">Repeat</keyword>
<dbReference type="InterPro" id="IPR051210">
    <property type="entry name" value="Ub_ligase/GEF_domain"/>
</dbReference>
<dbReference type="Proteomes" id="UP000789595">
    <property type="component" value="Unassembled WGS sequence"/>
</dbReference>
<sequence length="710" mass="74211">MVDEMDAETMRLMLDQVLKENQQLKAEIADVRTSKKSMKKLQLLPDLDLGKGSATRKLRPAPLDGAGRMTTTSRRRPPRASRRRSRTAPGRGTRRRPLDLDGELRRLDRREKALATAAARPRKSRRAVQAAPPPSARNGHAALRVRRRGVADPAAAPGDGGPAYVTWLAGLDLDEDGGGEMDPAATSCAPSPRRRAPLSRSRPTGASSAGAAARSSGTAPAATRRAPSSEDARRPAAARLVACGPRHAVVALADGTVFTWGAGARGRLGHGDCRGQTAPKRVEGLPDGGIISVAAGGARGGVVVAAAGQAAGALYIWGDDRGGQLGQGSGEDDDQPVKRETRKAAIPKQNDADFSTAPAAVEFFQWRGALIRHVACGLHHTLAVAWEPASAGAGVVVARLYAWGFGDRGRLGTGATGAQKLPARVLLPICDDPHSGHVVAAAGGDQHSLALLSDGRVYAFGDNEHGALGLGRASDRPVELPEGVALPFRSGGAVRVSCGARHSACVTASGAVLMWGFSDEGQLGLGPEVASLMHTVVLYRNQSAKVSGRYLSDAAFGDADRIAAAAVVVVAPTTRDDFGGQEEEVVISPVLAPPDDASEGPTPEQLMPNLSALRSRIEAKKKRDEQEASAARTRSAHASAREELNKFERLFARMEVERPRPAPPSPPPSPPEPEPAPEAPPSPLPKLSPKPAVSWAASSDDDRVGTLTGA</sequence>
<evidence type="ECO:0000256" key="1">
    <source>
        <dbReference type="ARBA" id="ARBA00022737"/>
    </source>
</evidence>
<dbReference type="InterPro" id="IPR000408">
    <property type="entry name" value="Reg_chr_condens"/>
</dbReference>
<evidence type="ECO:0000313" key="5">
    <source>
        <dbReference type="EMBL" id="CAH0380439.1"/>
    </source>
</evidence>
<reference evidence="5" key="1">
    <citation type="submission" date="2021-11" db="EMBL/GenBank/DDBJ databases">
        <authorList>
            <consortium name="Genoscope - CEA"/>
            <person name="William W."/>
        </authorList>
    </citation>
    <scope>NUCLEOTIDE SEQUENCE</scope>
</reference>
<organism evidence="5 6">
    <name type="scientific">Pelagomonas calceolata</name>
    <dbReference type="NCBI Taxonomy" id="35677"/>
    <lineage>
        <taxon>Eukaryota</taxon>
        <taxon>Sar</taxon>
        <taxon>Stramenopiles</taxon>
        <taxon>Ochrophyta</taxon>
        <taxon>Pelagophyceae</taxon>
        <taxon>Pelagomonadales</taxon>
        <taxon>Pelagomonadaceae</taxon>
        <taxon>Pelagomonas</taxon>
    </lineage>
</organism>
<feature type="compositionally biased region" description="Low complexity" evidence="4">
    <location>
        <begin position="181"/>
        <end position="191"/>
    </location>
</feature>
<dbReference type="AlphaFoldDB" id="A0A8J2T3B9"/>
<feature type="compositionally biased region" description="Low complexity" evidence="4">
    <location>
        <begin position="198"/>
        <end position="226"/>
    </location>
</feature>
<feature type="region of interest" description="Disordered" evidence="4">
    <location>
        <begin position="175"/>
        <end position="234"/>
    </location>
</feature>
<keyword evidence="3" id="KW-0175">Coiled coil</keyword>
<evidence type="ECO:0000256" key="2">
    <source>
        <dbReference type="PROSITE-ProRule" id="PRU00235"/>
    </source>
</evidence>